<name>K0RKB9_THAOC</name>
<dbReference type="OrthoDB" id="5210at2759"/>
<feature type="transmembrane region" description="Helical" evidence="10">
    <location>
        <begin position="418"/>
        <end position="445"/>
    </location>
</feature>
<comment type="subcellular location">
    <subcellularLocation>
        <location evidence="1">Endomembrane system</location>
        <topology evidence="1">Multi-pass membrane protein</topology>
    </subcellularLocation>
</comment>
<accession>K0RKB9</accession>
<feature type="transmembrane region" description="Helical" evidence="10">
    <location>
        <begin position="6"/>
        <end position="30"/>
    </location>
</feature>
<keyword evidence="8" id="KW-0406">Ion transport</keyword>
<dbReference type="NCBIfam" id="TIGR01104">
    <property type="entry name" value="V_PPase"/>
    <property type="match status" value="1"/>
</dbReference>
<evidence type="ECO:0000256" key="4">
    <source>
        <dbReference type="ARBA" id="ARBA00022692"/>
    </source>
</evidence>
<evidence type="ECO:0000313" key="12">
    <source>
        <dbReference type="Proteomes" id="UP000266841"/>
    </source>
</evidence>
<evidence type="ECO:0000313" key="11">
    <source>
        <dbReference type="EMBL" id="EJK49356.1"/>
    </source>
</evidence>
<feature type="transmembrane region" description="Helical" evidence="10">
    <location>
        <begin position="522"/>
        <end position="540"/>
    </location>
</feature>
<evidence type="ECO:0000256" key="6">
    <source>
        <dbReference type="ARBA" id="ARBA00022967"/>
    </source>
</evidence>
<evidence type="ECO:0000256" key="5">
    <source>
        <dbReference type="ARBA" id="ARBA00022842"/>
    </source>
</evidence>
<dbReference type="GO" id="GO:0004427">
    <property type="term" value="F:inorganic diphosphate phosphatase activity"/>
    <property type="evidence" value="ECO:0007669"/>
    <property type="project" value="InterPro"/>
</dbReference>
<keyword evidence="12" id="KW-1185">Reference proteome</keyword>
<dbReference type="InterPro" id="IPR004131">
    <property type="entry name" value="PPase-energised_H-pump"/>
</dbReference>
<keyword evidence="3" id="KW-0813">Transport</keyword>
<reference evidence="11 12" key="1">
    <citation type="journal article" date="2012" name="Genome Biol.">
        <title>Genome and low-iron response of an oceanic diatom adapted to chronic iron limitation.</title>
        <authorList>
            <person name="Lommer M."/>
            <person name="Specht M."/>
            <person name="Roy A.S."/>
            <person name="Kraemer L."/>
            <person name="Andreson R."/>
            <person name="Gutowska M.A."/>
            <person name="Wolf J."/>
            <person name="Bergner S.V."/>
            <person name="Schilhabel M.B."/>
            <person name="Klostermeier U.C."/>
            <person name="Beiko R.G."/>
            <person name="Rosenstiel P."/>
            <person name="Hippler M."/>
            <person name="Laroche J."/>
        </authorList>
    </citation>
    <scope>NUCLEOTIDE SEQUENCE [LARGE SCALE GENOMIC DNA]</scope>
    <source>
        <strain evidence="11 12">CCMP1005</strain>
    </source>
</reference>
<keyword evidence="9 10" id="KW-0472">Membrane</keyword>
<organism evidence="11 12">
    <name type="scientific">Thalassiosira oceanica</name>
    <name type="common">Marine diatom</name>
    <dbReference type="NCBI Taxonomy" id="159749"/>
    <lineage>
        <taxon>Eukaryota</taxon>
        <taxon>Sar</taxon>
        <taxon>Stramenopiles</taxon>
        <taxon>Ochrophyta</taxon>
        <taxon>Bacillariophyta</taxon>
        <taxon>Coscinodiscophyceae</taxon>
        <taxon>Thalassiosirophycidae</taxon>
        <taxon>Thalassiosirales</taxon>
        <taxon>Thalassiosiraceae</taxon>
        <taxon>Thalassiosira</taxon>
    </lineage>
</organism>
<evidence type="ECO:0000256" key="3">
    <source>
        <dbReference type="ARBA" id="ARBA00022448"/>
    </source>
</evidence>
<dbReference type="EMBL" id="AGNL01044875">
    <property type="protein sequence ID" value="EJK49356.1"/>
    <property type="molecule type" value="Genomic_DNA"/>
</dbReference>
<dbReference type="Pfam" id="PF03030">
    <property type="entry name" value="H_PPase"/>
    <property type="match status" value="1"/>
</dbReference>
<feature type="transmembrane region" description="Helical" evidence="10">
    <location>
        <begin position="372"/>
        <end position="397"/>
    </location>
</feature>
<sequence>MLFTQSSATAIIITAAILGMVWALAQFLLISRIPVKSEGISDSTGLVTGSNDEATTRRLTEIYNAIYEGAESFLRAEYRICAWFICVFGAIIFILVAWGTGWDFARGLFTALSFVLGACTSILSGYLGMKVAVYSNVRTTVSAQKSGWTLCFNTAFRAGAVMGFALCGLGIFMLYISLLAFRIHYPQAEDWIYLTECLTGYGLGGSSIAMFGRVGGGIYTKAADVGADLVGKVVHGIPEDDPRNPATIADNVGDNVGDVAGMGSDLFGSFAEATCAALVLGSSIGLSGGWDAMVFPVAVSAVGIFVCLLCSFIATDISTVKKEADVEKALKIQLISTTILMVPAVYFASETFLPGEFELRATVGLDVITLHPWQACMCVIMGAFGGLIIGLITEYYTSHSYKPVRELADSCKTGAATNMIYGIALGYKSAIIPVLVLAVVVYGSFALADMYGVSLAAIGFLSNLATGLTIDVYGPVCDNAGGKEFRQAQSIAEMAELEPYVREKTDALDAAGNTTAAIGKGFAIGSAALVSLALFGAFVTRIRHSSADELFQDGVNMLEPVTFSFLIIGGMIPFAFAAMTMKSVGVAAMEMVLEVQRQFDEKPHLLDANPTERPDYDACIAISTKASLKEMVPPGAMVILTPLLTGIFFGVYAVSGLLVGSLVASVQLAISMSNSGGAWDNAKKYIEKADADSDLKGKGSDIHKAAVVGDTVGDPFKDTSGPALNIVMKLMAVLSLVFADTFYAVNSGNGVFQL</sequence>
<dbReference type="OMA" id="ITEMSGA"/>
<evidence type="ECO:0000256" key="8">
    <source>
        <dbReference type="ARBA" id="ARBA00023065"/>
    </source>
</evidence>
<feature type="transmembrane region" description="Helical" evidence="10">
    <location>
        <begin position="334"/>
        <end position="352"/>
    </location>
</feature>
<protein>
    <recommendedName>
        <fullName evidence="2">H(+)-exporting diphosphatase</fullName>
        <ecNumber evidence="2">7.1.3.1</ecNumber>
    </recommendedName>
</protein>
<feature type="transmembrane region" description="Helical" evidence="10">
    <location>
        <begin position="293"/>
        <end position="314"/>
    </location>
</feature>
<dbReference type="GO" id="GO:0009678">
    <property type="term" value="F:diphosphate hydrolysis-driven proton transmembrane transporter activity"/>
    <property type="evidence" value="ECO:0007669"/>
    <property type="project" value="UniProtKB-EC"/>
</dbReference>
<keyword evidence="4 10" id="KW-0812">Transmembrane</keyword>
<evidence type="ECO:0000256" key="1">
    <source>
        <dbReference type="ARBA" id="ARBA00004127"/>
    </source>
</evidence>
<keyword evidence="7 10" id="KW-1133">Transmembrane helix</keyword>
<dbReference type="EC" id="7.1.3.1" evidence="2"/>
<dbReference type="PIRSF" id="PIRSF001265">
    <property type="entry name" value="H+-PPase"/>
    <property type="match status" value="1"/>
</dbReference>
<evidence type="ECO:0000256" key="10">
    <source>
        <dbReference type="SAM" id="Phobius"/>
    </source>
</evidence>
<dbReference type="GO" id="GO:0012505">
    <property type="term" value="C:endomembrane system"/>
    <property type="evidence" value="ECO:0007669"/>
    <property type="project" value="UniProtKB-SubCell"/>
</dbReference>
<evidence type="ECO:0000256" key="9">
    <source>
        <dbReference type="ARBA" id="ARBA00023136"/>
    </source>
</evidence>
<dbReference type="AlphaFoldDB" id="K0RKB9"/>
<dbReference type="Proteomes" id="UP000266841">
    <property type="component" value="Unassembled WGS sequence"/>
</dbReference>
<feature type="transmembrane region" description="Helical" evidence="10">
    <location>
        <begin position="561"/>
        <end position="581"/>
    </location>
</feature>
<feature type="transmembrane region" description="Helical" evidence="10">
    <location>
        <begin position="107"/>
        <end position="129"/>
    </location>
</feature>
<feature type="transmembrane region" description="Helical" evidence="10">
    <location>
        <begin position="80"/>
        <end position="101"/>
    </location>
</feature>
<dbReference type="NCBIfam" id="NF001960">
    <property type="entry name" value="PRK00733.3-5"/>
    <property type="match status" value="1"/>
</dbReference>
<evidence type="ECO:0000256" key="7">
    <source>
        <dbReference type="ARBA" id="ARBA00022989"/>
    </source>
</evidence>
<keyword evidence="5" id="KW-0460">Magnesium</keyword>
<keyword evidence="6" id="KW-1278">Translocase</keyword>
<feature type="transmembrane region" description="Helical" evidence="10">
    <location>
        <begin position="637"/>
        <end position="664"/>
    </location>
</feature>
<dbReference type="PANTHER" id="PTHR31998">
    <property type="entry name" value="K(+)-INSENSITIVE PYROPHOSPHATE-ENERGIZED PROTON PUMP"/>
    <property type="match status" value="1"/>
</dbReference>
<feature type="transmembrane region" description="Helical" evidence="10">
    <location>
        <begin position="726"/>
        <end position="745"/>
    </location>
</feature>
<gene>
    <name evidence="11" type="ORF">THAOC_31776</name>
</gene>
<dbReference type="HAMAP" id="MF_01129">
    <property type="entry name" value="PPase_energized_pump"/>
    <property type="match status" value="1"/>
</dbReference>
<comment type="caution">
    <text evidence="11">The sequence shown here is derived from an EMBL/GenBank/DDBJ whole genome shotgun (WGS) entry which is preliminary data.</text>
</comment>
<evidence type="ECO:0000256" key="2">
    <source>
        <dbReference type="ARBA" id="ARBA00013242"/>
    </source>
</evidence>
<feature type="transmembrane region" description="Helical" evidence="10">
    <location>
        <begin position="150"/>
        <end position="176"/>
    </location>
</feature>
<proteinExistence type="inferred from homology"/>
<dbReference type="GO" id="GO:0016020">
    <property type="term" value="C:membrane"/>
    <property type="evidence" value="ECO:0007669"/>
    <property type="project" value="InterPro"/>
</dbReference>
<dbReference type="eggNOG" id="ENOG502QPJC">
    <property type="taxonomic scope" value="Eukaryota"/>
</dbReference>